<evidence type="ECO:0000313" key="3">
    <source>
        <dbReference type="Proteomes" id="UP000024836"/>
    </source>
</evidence>
<dbReference type="STRING" id="1461693.ATO10_07867"/>
<sequence length="102" mass="11538">MLKPMKRSILTPVALAIALMGAAPAAADCYADYKAKQQNPLRLHYGVIQLADAACDNRLRARRLIERRIAKDGWQLLNVMSIFDKKGLAQRKESAGKYYLRY</sequence>
<evidence type="ECO:0000313" key="2">
    <source>
        <dbReference type="EMBL" id="KCV82290.1"/>
    </source>
</evidence>
<protein>
    <submittedName>
        <fullName evidence="2">Uncharacterized protein</fullName>
    </submittedName>
</protein>
<feature type="chain" id="PRO_5001572291" evidence="1">
    <location>
        <begin position="26"/>
        <end position="102"/>
    </location>
</feature>
<keyword evidence="1" id="KW-0732">Signal</keyword>
<dbReference type="EMBL" id="AQQY01000004">
    <property type="protein sequence ID" value="KCV82290.1"/>
    <property type="molecule type" value="Genomic_DNA"/>
</dbReference>
<comment type="caution">
    <text evidence="2">The sequence shown here is derived from an EMBL/GenBank/DDBJ whole genome shotgun (WGS) entry which is preliminary data.</text>
</comment>
<evidence type="ECO:0000256" key="1">
    <source>
        <dbReference type="SAM" id="SignalP"/>
    </source>
</evidence>
<gene>
    <name evidence="2" type="ORF">ATO10_07867</name>
</gene>
<organism evidence="2 3">
    <name type="scientific">Actibacterium atlanticum</name>
    <dbReference type="NCBI Taxonomy" id="1461693"/>
    <lineage>
        <taxon>Bacteria</taxon>
        <taxon>Pseudomonadati</taxon>
        <taxon>Pseudomonadota</taxon>
        <taxon>Alphaproteobacteria</taxon>
        <taxon>Rhodobacterales</taxon>
        <taxon>Roseobacteraceae</taxon>
        <taxon>Actibacterium</taxon>
    </lineage>
</organism>
<proteinExistence type="predicted"/>
<accession>A0A058ZM50</accession>
<reference evidence="2 3" key="1">
    <citation type="submission" date="2013-04" db="EMBL/GenBank/DDBJ databases">
        <title>Shimia sp. 22II-S11-Z10 Genome Sequencing.</title>
        <authorList>
            <person name="Lai Q."/>
            <person name="Li G."/>
            <person name="Shao Z."/>
        </authorList>
    </citation>
    <scope>NUCLEOTIDE SEQUENCE [LARGE SCALE GENOMIC DNA]</scope>
    <source>
        <strain evidence="3">22II-S11-Z10</strain>
    </source>
</reference>
<name>A0A058ZM50_9RHOB</name>
<dbReference type="Proteomes" id="UP000024836">
    <property type="component" value="Unassembled WGS sequence"/>
</dbReference>
<keyword evidence="3" id="KW-1185">Reference proteome</keyword>
<feature type="signal peptide" evidence="1">
    <location>
        <begin position="1"/>
        <end position="25"/>
    </location>
</feature>
<dbReference type="PATRIC" id="fig|1461693.3.peg.1602"/>
<dbReference type="AlphaFoldDB" id="A0A058ZM50"/>
<dbReference type="eggNOG" id="ENOG5033003">
    <property type="taxonomic scope" value="Bacteria"/>
</dbReference>